<dbReference type="RefSeq" id="WP_074229196.1">
    <property type="nucleotide sequence ID" value="NZ_FSRQ01000001.1"/>
</dbReference>
<gene>
    <name evidence="1" type="ORF">SAMN05421769_0980</name>
</gene>
<dbReference type="AlphaFoldDB" id="A0A1N6F4M9"/>
<protein>
    <submittedName>
        <fullName evidence="1">Uncharacterized protein</fullName>
    </submittedName>
</protein>
<dbReference type="Proteomes" id="UP000184782">
    <property type="component" value="Unassembled WGS sequence"/>
</dbReference>
<dbReference type="STRING" id="59733.SAMN05421769_0980"/>
<name>A0A1N6F4M9_9FLAO</name>
<dbReference type="OrthoDB" id="9182678at2"/>
<sequence length="215" mass="25255">MNDIPDVLDEKIQWSIDFAWKVCLSKISNYEIRVNKEASLQLHYANILSNILQLVKFSPDERFEIELESSHIINNRQIIADIIIDYKDSKIHKKHSIELKFYKKLAYSGKNRGGSDIFMCEVYKDLHYSELYLINNYVSFTTCLVLTDYEHFINPKNKASKNWSYDISNNFLSEAKVYDTSVGGKKILFELKNQYLFSWFNHGNLWACILRAPNS</sequence>
<organism evidence="1 2">
    <name type="scientific">Chryseobacterium scophthalmum</name>
    <dbReference type="NCBI Taxonomy" id="59733"/>
    <lineage>
        <taxon>Bacteria</taxon>
        <taxon>Pseudomonadati</taxon>
        <taxon>Bacteroidota</taxon>
        <taxon>Flavobacteriia</taxon>
        <taxon>Flavobacteriales</taxon>
        <taxon>Weeksellaceae</taxon>
        <taxon>Chryseobacterium group</taxon>
        <taxon>Chryseobacterium</taxon>
    </lineage>
</organism>
<proteinExistence type="predicted"/>
<keyword evidence="2" id="KW-1185">Reference proteome</keyword>
<accession>A0A1N6F4M9</accession>
<reference evidence="2" key="1">
    <citation type="submission" date="2016-12" db="EMBL/GenBank/DDBJ databases">
        <authorList>
            <person name="Varghese N."/>
            <person name="Submissions S."/>
        </authorList>
    </citation>
    <scope>NUCLEOTIDE SEQUENCE [LARGE SCALE GENOMIC DNA]</scope>
    <source>
        <strain evidence="2">DSM 16779</strain>
    </source>
</reference>
<dbReference type="EMBL" id="FSRQ01000001">
    <property type="protein sequence ID" value="SIN90166.1"/>
    <property type="molecule type" value="Genomic_DNA"/>
</dbReference>
<evidence type="ECO:0000313" key="1">
    <source>
        <dbReference type="EMBL" id="SIN90166.1"/>
    </source>
</evidence>
<evidence type="ECO:0000313" key="2">
    <source>
        <dbReference type="Proteomes" id="UP000184782"/>
    </source>
</evidence>